<accession>A0A4Q1CAS0</accession>
<evidence type="ECO:0000313" key="3">
    <source>
        <dbReference type="Proteomes" id="UP000290218"/>
    </source>
</evidence>
<keyword evidence="1" id="KW-1133">Transmembrane helix</keyword>
<dbReference type="RefSeq" id="WP_129047363.1">
    <property type="nucleotide sequence ID" value="NZ_SDHX01000001.1"/>
</dbReference>
<dbReference type="EMBL" id="SDHX01000001">
    <property type="protein sequence ID" value="RXK55996.1"/>
    <property type="molecule type" value="Genomic_DNA"/>
</dbReference>
<organism evidence="2 3">
    <name type="scientific">Oleiharenicola lentus</name>
    <dbReference type="NCBI Taxonomy" id="2508720"/>
    <lineage>
        <taxon>Bacteria</taxon>
        <taxon>Pseudomonadati</taxon>
        <taxon>Verrucomicrobiota</taxon>
        <taxon>Opitutia</taxon>
        <taxon>Opitutales</taxon>
        <taxon>Opitutaceae</taxon>
        <taxon>Oleiharenicola</taxon>
    </lineage>
</organism>
<protein>
    <submittedName>
        <fullName evidence="2">Uncharacterized protein</fullName>
    </submittedName>
</protein>
<sequence length="231" mass="24737">MAENKKIEKALYGPSATEVALGALLGLLVGVFAACVYLVLKPVSTVKEMPKEPIRGMLYYIAGSDSTAKGRTWSAKQKQFIAGTSVTLVEEELNAWATGTFTAAPKPAAAGAKAEEAKATDNGIFQPGTPNFKFVNGKLQIGTKCVLNWYGLTTEVMVISTGVFERSGDRFVFKAETLHLGSCPLHLLPSLSGPLFDHLVGKKKTPDDIKSAWVKLGDVVIEGTTLKLSFQ</sequence>
<keyword evidence="1" id="KW-0472">Membrane</keyword>
<reference evidence="2 3" key="1">
    <citation type="submission" date="2019-01" db="EMBL/GenBank/DDBJ databases">
        <title>Lacunisphaera sp. strain TWA-58.</title>
        <authorList>
            <person name="Chen W.-M."/>
        </authorList>
    </citation>
    <scope>NUCLEOTIDE SEQUENCE [LARGE SCALE GENOMIC DNA]</scope>
    <source>
        <strain evidence="2 3">TWA-58</strain>
    </source>
</reference>
<dbReference type="PROSITE" id="PS51257">
    <property type="entry name" value="PROKAR_LIPOPROTEIN"/>
    <property type="match status" value="1"/>
</dbReference>
<proteinExistence type="predicted"/>
<name>A0A4Q1CAS0_9BACT</name>
<dbReference type="Proteomes" id="UP000290218">
    <property type="component" value="Unassembled WGS sequence"/>
</dbReference>
<feature type="transmembrane region" description="Helical" evidence="1">
    <location>
        <begin position="20"/>
        <end position="40"/>
    </location>
</feature>
<evidence type="ECO:0000313" key="2">
    <source>
        <dbReference type="EMBL" id="RXK55996.1"/>
    </source>
</evidence>
<evidence type="ECO:0000256" key="1">
    <source>
        <dbReference type="SAM" id="Phobius"/>
    </source>
</evidence>
<keyword evidence="1" id="KW-0812">Transmembrane</keyword>
<keyword evidence="3" id="KW-1185">Reference proteome</keyword>
<dbReference type="AlphaFoldDB" id="A0A4Q1CAS0"/>
<gene>
    <name evidence="2" type="ORF">ESB00_08995</name>
</gene>
<comment type="caution">
    <text evidence="2">The sequence shown here is derived from an EMBL/GenBank/DDBJ whole genome shotgun (WGS) entry which is preliminary data.</text>
</comment>
<dbReference type="OrthoDB" id="192813at2"/>